<feature type="region of interest" description="Disordered" evidence="2">
    <location>
        <begin position="273"/>
        <end position="319"/>
    </location>
</feature>
<evidence type="ECO:0000259" key="3">
    <source>
        <dbReference type="PROSITE" id="PS50093"/>
    </source>
</evidence>
<feature type="compositionally biased region" description="Polar residues" evidence="2">
    <location>
        <begin position="109"/>
        <end position="137"/>
    </location>
</feature>
<protein>
    <submittedName>
        <fullName evidence="4">PKD domain-containing protein</fullName>
    </submittedName>
</protein>
<proteinExistence type="predicted"/>
<dbReference type="PANTHER" id="PTHR35038:SF6">
    <property type="entry name" value="SURFACE LOCALIZED DECAHEME CYTOCHROME C LIPOPROTEIN"/>
    <property type="match status" value="1"/>
</dbReference>
<feature type="compositionally biased region" description="Polar residues" evidence="2">
    <location>
        <begin position="273"/>
        <end position="284"/>
    </location>
</feature>
<dbReference type="SUPFAM" id="SSF48695">
    <property type="entry name" value="Multiheme cytochromes"/>
    <property type="match status" value="1"/>
</dbReference>
<feature type="region of interest" description="Disordered" evidence="2">
    <location>
        <begin position="67"/>
        <end position="139"/>
    </location>
</feature>
<dbReference type="PANTHER" id="PTHR35038">
    <property type="entry name" value="DISSIMILATORY SULFITE REDUCTASE SIRA"/>
    <property type="match status" value="1"/>
</dbReference>
<dbReference type="AlphaFoldDB" id="A0A6P1DTD9"/>
<feature type="domain" description="PKD" evidence="3">
    <location>
        <begin position="113"/>
        <end position="195"/>
    </location>
</feature>
<sequence length="1146" mass="118362">MMTASPAQADDEDESSSQLSISSAEWRSSRSRLEMSGRGDRRRTVTLVNAYDSSQVLGSDRIERSRWSIRDTRPRPVPCRVRATQSDGQTVERDVSGAPDNCSPKSPGDGNQSPNANANGPYSATTGTTVRFSSAGSTDPDGSIASYAWSFGDGSNGSGANPSHTYSTAGAYTATLTITDNDGATASDTASVTITDVPPTNQSPTANANGPYSGATGTAVSFSSTGSTDPDGSIASYAWSFGDGSNGSGANPSHIYSTVGAFTATLTVTDNDGATASDTASVDITETPPPNQPPTANANGPYSGTTGATVSFTSTGSRDPDGSIASYAWSFGDGSNASGASPTHTYTTAGTYTVTLTVTDNDGASASAGTTASITGSVALCNSADPTGISISSTSQSGCPENQVPEQSIVPNNSYSVLAINDLGMHCGDLDTRVSSILPPFQVLLAQVILKGAEPTLNPDGVSVFYSATSNPNDPILSEGVFDGVLANGDTYKTNFWSSAIAGGIYNAFYPFDIDGLMTADLGLPVPNLETLYISNGNVVPGGTGVIDAVQHAMPGIDNPYGPNNLGNAPQLVQEHYTDKPFFVGFPFGYVAEGVNWFEGAGIPFAAYDDFGRENAYPLVRVQARNAAGTTLSTVDTVLPISGEASCANCHTTSTDYASVHGTGNRTNGPTNALSDAGLPVATTLDDPDSDMPPKVSLEYAADINVLRLHDLTHGANYVAPSGNGTAAPAPCDISVDTDGAGNGDANCLTNKALVQKEPVVCQVCHYTPALDLAHVGPKTGPVGTEANGRNQLAHQSNSRVMHNHHGQFSSLFPSIPAPEQGLDGIIANQSERLSALEDTCYQCHPGTKVQCLRGAMFNGGMVCSDCHGDMNHVGNDFSAGVSPSNPGAFALNLGDFYDPNSAQPRVPWANEPGCGSCHTGDASNNLAGTTGTVVNTRDTNDNLDDIRLRVAYRVNNQGEPADPKATPIVPTNKRFAEPEVPASFNGFANPGAGNPQLYRVSTGHGGVMCEGCHGATHAEWPNANPNANDNVTAKQLQGHVGTVADCTTCHSSSPGNNLNGPHGLHRIAFDSTPWSSGGTHGSRGESFGNCSTCHGGTSRRNSCGTVLSRALADRTFSGRTIRAGEPVGCAVCHSSSYWNSTCVNQ</sequence>
<dbReference type="InterPro" id="IPR022409">
    <property type="entry name" value="PKD/Chitinase_dom"/>
</dbReference>
<keyword evidence="5" id="KW-1185">Reference proteome</keyword>
<name>A0A6P1DTD9_9GAMM</name>
<feature type="region of interest" description="Disordered" evidence="2">
    <location>
        <begin position="1"/>
        <end position="46"/>
    </location>
</feature>
<reference evidence="4 5" key="2">
    <citation type="submission" date="2020-02" db="EMBL/GenBank/DDBJ databases">
        <title>Genome sequences of Thiorhodococcus mannitoliphagus and Thiorhodococcus minor, purple sulfur photosynthetic bacteria in the gammaproteobacterial family, Chromatiaceae.</title>
        <authorList>
            <person name="Aviles F.A."/>
            <person name="Meyer T.E."/>
            <person name="Kyndt J.A."/>
        </authorList>
    </citation>
    <scope>NUCLEOTIDE SEQUENCE [LARGE SCALE GENOMIC DNA]</scope>
    <source>
        <strain evidence="4 5">DSM 18266</strain>
    </source>
</reference>
<feature type="compositionally biased region" description="Low complexity" evidence="2">
    <location>
        <begin position="16"/>
        <end position="26"/>
    </location>
</feature>
<dbReference type="InterPro" id="IPR035986">
    <property type="entry name" value="PKD_dom_sf"/>
</dbReference>
<dbReference type="CDD" id="cd00146">
    <property type="entry name" value="PKD"/>
    <property type="match status" value="3"/>
</dbReference>
<dbReference type="InterPro" id="IPR051829">
    <property type="entry name" value="Multiheme_Cytochr_ET"/>
</dbReference>
<dbReference type="Proteomes" id="UP000471640">
    <property type="component" value="Unassembled WGS sequence"/>
</dbReference>
<organism evidence="4 5">
    <name type="scientific">Thiorhodococcus mannitoliphagus</name>
    <dbReference type="NCBI Taxonomy" id="329406"/>
    <lineage>
        <taxon>Bacteria</taxon>
        <taxon>Pseudomonadati</taxon>
        <taxon>Pseudomonadota</taxon>
        <taxon>Gammaproteobacteria</taxon>
        <taxon>Chromatiales</taxon>
        <taxon>Chromatiaceae</taxon>
        <taxon>Thiorhodococcus</taxon>
    </lineage>
</organism>
<dbReference type="SUPFAM" id="SSF49299">
    <property type="entry name" value="PKD domain"/>
    <property type="match status" value="3"/>
</dbReference>
<feature type="compositionally biased region" description="Polar residues" evidence="2">
    <location>
        <begin position="302"/>
        <end position="317"/>
    </location>
</feature>
<dbReference type="PROSITE" id="PS50093">
    <property type="entry name" value="PKD"/>
    <property type="match status" value="3"/>
</dbReference>
<evidence type="ECO:0000313" key="5">
    <source>
        <dbReference type="Proteomes" id="UP000471640"/>
    </source>
</evidence>
<dbReference type="Gene3D" id="2.60.40.10">
    <property type="entry name" value="Immunoglobulins"/>
    <property type="match status" value="3"/>
</dbReference>
<accession>A0A6P1DTD9</accession>
<dbReference type="SMART" id="SM00089">
    <property type="entry name" value="PKD"/>
    <property type="match status" value="3"/>
</dbReference>
<gene>
    <name evidence="4" type="ORF">G3480_01200</name>
</gene>
<keyword evidence="1" id="KW-0732">Signal</keyword>
<feature type="domain" description="PKD" evidence="3">
    <location>
        <begin position="203"/>
        <end position="285"/>
    </location>
</feature>
<evidence type="ECO:0000256" key="2">
    <source>
        <dbReference type="SAM" id="MobiDB-lite"/>
    </source>
</evidence>
<dbReference type="Pfam" id="PF18911">
    <property type="entry name" value="PKD_4"/>
    <property type="match status" value="3"/>
</dbReference>
<comment type="caution">
    <text evidence="4">The sequence shown here is derived from an EMBL/GenBank/DDBJ whole genome shotgun (WGS) entry which is preliminary data.</text>
</comment>
<dbReference type="RefSeq" id="WP_164651829.1">
    <property type="nucleotide sequence ID" value="NZ_JAAIJR010000003.1"/>
</dbReference>
<evidence type="ECO:0000313" key="4">
    <source>
        <dbReference type="EMBL" id="NEX18944.1"/>
    </source>
</evidence>
<feature type="compositionally biased region" description="Basic and acidic residues" evidence="2">
    <location>
        <begin position="27"/>
        <end position="43"/>
    </location>
</feature>
<dbReference type="EMBL" id="JAAIJR010000003">
    <property type="protein sequence ID" value="NEX18944.1"/>
    <property type="molecule type" value="Genomic_DNA"/>
</dbReference>
<dbReference type="InterPro" id="IPR000601">
    <property type="entry name" value="PKD_dom"/>
</dbReference>
<dbReference type="InterPro" id="IPR013783">
    <property type="entry name" value="Ig-like_fold"/>
</dbReference>
<feature type="domain" description="PKD" evidence="3">
    <location>
        <begin position="293"/>
        <end position="375"/>
    </location>
</feature>
<evidence type="ECO:0000256" key="1">
    <source>
        <dbReference type="ARBA" id="ARBA00022729"/>
    </source>
</evidence>
<reference evidence="5" key="1">
    <citation type="journal article" date="2020" name="Microbiol. Resour. Announc.">
        <title>Draft Genome Sequences of Thiorhodococcus mannitoliphagus and Thiorhodococcus minor, Purple Sulfur Photosynthetic Bacteria in the Gammaproteobacterial Family Chromatiaceae.</title>
        <authorList>
            <person name="Aviles F.A."/>
            <person name="Meyer T.E."/>
            <person name="Kyndt J.A."/>
        </authorList>
    </citation>
    <scope>NUCLEOTIDE SEQUENCE [LARGE SCALE GENOMIC DNA]</scope>
    <source>
        <strain evidence="5">DSM 18266</strain>
    </source>
</reference>
<dbReference type="GO" id="GO:0016491">
    <property type="term" value="F:oxidoreductase activity"/>
    <property type="evidence" value="ECO:0007669"/>
    <property type="project" value="TreeGrafter"/>
</dbReference>
<dbReference type="InterPro" id="IPR036280">
    <property type="entry name" value="Multihaem_cyt_sf"/>
</dbReference>